<feature type="transmembrane region" description="Helical" evidence="9">
    <location>
        <begin position="388"/>
        <end position="411"/>
    </location>
</feature>
<dbReference type="PROSITE" id="PS50850">
    <property type="entry name" value="MFS"/>
    <property type="match status" value="1"/>
</dbReference>
<evidence type="ECO:0000256" key="2">
    <source>
        <dbReference type="ARBA" id="ARBA00010992"/>
    </source>
</evidence>
<dbReference type="Proteomes" id="UP001610563">
    <property type="component" value="Unassembled WGS sequence"/>
</dbReference>
<dbReference type="EMBL" id="JBFTWV010000201">
    <property type="protein sequence ID" value="KAL2783960.1"/>
    <property type="molecule type" value="Genomic_DNA"/>
</dbReference>
<feature type="transmembrane region" description="Helical" evidence="9">
    <location>
        <begin position="137"/>
        <end position="155"/>
    </location>
</feature>
<evidence type="ECO:0000256" key="6">
    <source>
        <dbReference type="ARBA" id="ARBA00023136"/>
    </source>
</evidence>
<feature type="transmembrane region" description="Helical" evidence="9">
    <location>
        <begin position="325"/>
        <end position="347"/>
    </location>
</feature>
<evidence type="ECO:0000313" key="11">
    <source>
        <dbReference type="EMBL" id="KAL2783960.1"/>
    </source>
</evidence>
<feature type="transmembrane region" description="Helical" evidence="9">
    <location>
        <begin position="453"/>
        <end position="472"/>
    </location>
</feature>
<evidence type="ECO:0000256" key="4">
    <source>
        <dbReference type="ARBA" id="ARBA00022692"/>
    </source>
</evidence>
<feature type="transmembrane region" description="Helical" evidence="9">
    <location>
        <begin position="287"/>
        <end position="305"/>
    </location>
</feature>
<evidence type="ECO:0000256" key="8">
    <source>
        <dbReference type="SAM" id="MobiDB-lite"/>
    </source>
</evidence>
<keyword evidence="3 7" id="KW-0813">Transport</keyword>
<dbReference type="Pfam" id="PF00083">
    <property type="entry name" value="Sugar_tr"/>
    <property type="match status" value="1"/>
</dbReference>
<feature type="region of interest" description="Disordered" evidence="8">
    <location>
        <begin position="491"/>
        <end position="512"/>
    </location>
</feature>
<evidence type="ECO:0000259" key="10">
    <source>
        <dbReference type="PROSITE" id="PS50850"/>
    </source>
</evidence>
<dbReference type="NCBIfam" id="TIGR00879">
    <property type="entry name" value="SP"/>
    <property type="match status" value="1"/>
</dbReference>
<dbReference type="InterPro" id="IPR005829">
    <property type="entry name" value="Sugar_transporter_CS"/>
</dbReference>
<reference evidence="11 12" key="1">
    <citation type="submission" date="2024-07" db="EMBL/GenBank/DDBJ databases">
        <title>Section-level genome sequencing and comparative genomics of Aspergillus sections Usti and Cavernicolus.</title>
        <authorList>
            <consortium name="Lawrence Berkeley National Laboratory"/>
            <person name="Nybo J.L."/>
            <person name="Vesth T.C."/>
            <person name="Theobald S."/>
            <person name="Frisvad J.C."/>
            <person name="Larsen T.O."/>
            <person name="Kjaerboelling I."/>
            <person name="Rothschild-Mancinelli K."/>
            <person name="Lyhne E.K."/>
            <person name="Kogle M.E."/>
            <person name="Barry K."/>
            <person name="Clum A."/>
            <person name="Na H."/>
            <person name="Ledsgaard L."/>
            <person name="Lin J."/>
            <person name="Lipzen A."/>
            <person name="Kuo A."/>
            <person name="Riley R."/>
            <person name="Mondo S."/>
            <person name="Labutti K."/>
            <person name="Haridas S."/>
            <person name="Pangalinan J."/>
            <person name="Salamov A.A."/>
            <person name="Simmons B.A."/>
            <person name="Magnuson J.K."/>
            <person name="Chen J."/>
            <person name="Drula E."/>
            <person name="Henrissat B."/>
            <person name="Wiebenga A."/>
            <person name="Lubbers R.J."/>
            <person name="Gomes A.C."/>
            <person name="Makela M.R."/>
            <person name="Stajich J."/>
            <person name="Grigoriev I.V."/>
            <person name="Mortensen U.H."/>
            <person name="De Vries R.P."/>
            <person name="Baker S.E."/>
            <person name="Andersen M.R."/>
        </authorList>
    </citation>
    <scope>NUCLEOTIDE SEQUENCE [LARGE SCALE GENOMIC DNA]</scope>
    <source>
        <strain evidence="11 12">CBS 209.92</strain>
    </source>
</reference>
<dbReference type="Gene3D" id="1.20.1250.20">
    <property type="entry name" value="MFS general substrate transporter like domains"/>
    <property type="match status" value="1"/>
</dbReference>
<evidence type="ECO:0000256" key="5">
    <source>
        <dbReference type="ARBA" id="ARBA00022989"/>
    </source>
</evidence>
<keyword evidence="12" id="KW-1185">Reference proteome</keyword>
<protein>
    <submittedName>
        <fullName evidence="11">General substrate transporter</fullName>
    </submittedName>
</protein>
<dbReference type="PROSITE" id="PS00216">
    <property type="entry name" value="SUGAR_TRANSPORT_1"/>
    <property type="match status" value="1"/>
</dbReference>
<feature type="transmembrane region" description="Helical" evidence="9">
    <location>
        <begin position="198"/>
        <end position="218"/>
    </location>
</feature>
<dbReference type="InterPro" id="IPR050360">
    <property type="entry name" value="MFS_Sugar_Transporters"/>
</dbReference>
<comment type="similarity">
    <text evidence="2 7">Belongs to the major facilitator superfamily. Sugar transporter (TC 2.A.1.1) family.</text>
</comment>
<evidence type="ECO:0000256" key="3">
    <source>
        <dbReference type="ARBA" id="ARBA00022448"/>
    </source>
</evidence>
<dbReference type="InterPro" id="IPR003663">
    <property type="entry name" value="Sugar/inositol_transpt"/>
</dbReference>
<evidence type="ECO:0000256" key="1">
    <source>
        <dbReference type="ARBA" id="ARBA00004141"/>
    </source>
</evidence>
<comment type="caution">
    <text evidence="11">The sequence shown here is derived from an EMBL/GenBank/DDBJ whole genome shotgun (WGS) entry which is preliminary data.</text>
</comment>
<feature type="transmembrane region" description="Helical" evidence="9">
    <location>
        <begin position="106"/>
        <end position="125"/>
    </location>
</feature>
<feature type="domain" description="Major facilitator superfamily (MFS) profile" evidence="10">
    <location>
        <begin position="38"/>
        <end position="476"/>
    </location>
</feature>
<keyword evidence="4 9" id="KW-0812">Transmembrane</keyword>
<feature type="transmembrane region" description="Helical" evidence="9">
    <location>
        <begin position="354"/>
        <end position="376"/>
    </location>
</feature>
<dbReference type="InterPro" id="IPR020846">
    <property type="entry name" value="MFS_dom"/>
</dbReference>
<evidence type="ECO:0000256" key="7">
    <source>
        <dbReference type="RuleBase" id="RU003346"/>
    </source>
</evidence>
<evidence type="ECO:0000256" key="9">
    <source>
        <dbReference type="SAM" id="Phobius"/>
    </source>
</evidence>
<evidence type="ECO:0000313" key="12">
    <source>
        <dbReference type="Proteomes" id="UP001610563"/>
    </source>
</evidence>
<proteinExistence type="inferred from homology"/>
<feature type="transmembrane region" description="Helical" evidence="9">
    <location>
        <begin position="77"/>
        <end position="99"/>
    </location>
</feature>
<organism evidence="11 12">
    <name type="scientific">Aspergillus keveii</name>
    <dbReference type="NCBI Taxonomy" id="714993"/>
    <lineage>
        <taxon>Eukaryota</taxon>
        <taxon>Fungi</taxon>
        <taxon>Dikarya</taxon>
        <taxon>Ascomycota</taxon>
        <taxon>Pezizomycotina</taxon>
        <taxon>Eurotiomycetes</taxon>
        <taxon>Eurotiomycetidae</taxon>
        <taxon>Eurotiales</taxon>
        <taxon>Aspergillaceae</taxon>
        <taxon>Aspergillus</taxon>
        <taxon>Aspergillus subgen. Nidulantes</taxon>
    </lineage>
</organism>
<dbReference type="InterPro" id="IPR005828">
    <property type="entry name" value="MFS_sugar_transport-like"/>
</dbReference>
<gene>
    <name evidence="11" type="ORF">BJX66DRAFT_348975</name>
</gene>
<dbReference type="InterPro" id="IPR036259">
    <property type="entry name" value="MFS_trans_sf"/>
</dbReference>
<comment type="subcellular location">
    <subcellularLocation>
        <location evidence="1">Membrane</location>
        <topology evidence="1">Multi-pass membrane protein</topology>
    </subcellularLocation>
</comment>
<keyword evidence="6 9" id="KW-0472">Membrane</keyword>
<sequence>MKNMAVEHVEKTTAPAAALEWEAVSWIRHPGLRKLYLLMPILFLATTTRGYDASLLNGLQTVPAWRDYFGHPQGSELGLISATSQFGSLAAILVAPYIADRYGRKFGAGIGNVFIIIGAIIQVVPGTTKGMLMGGRVLLGFGSNISEAAAPLLVVELTHPQHRGTVSALFNVVFYIGAILAAWTVYGCLNLNGNVAWRIPTALQAAMPCIQLVLIWFMPESPRWLISKDRCDEARAILDKYHGSGDRNNGFVEHEFREICETIRFEAAQSKSSWLVFVRTPGNRKRLLLVFLIAFFSQCSGNGLISYYLHSILELVGITKASEQALINGAITIWGFIIGIAASLVVDRFGRRKLFLFASSGMLIVFSIWTACSAVYTEKNDANAGKAVIAMMFLFNGVIGWAFPGLIMTYTTEILPYHIRAKGVALCWSFISIASLINQYVNPIGLQSIGWKYYFVYIVILVIEVLTFYFVFPETKGIPLEEVAQVFDKDSVESRHTAHDTLDETDTNRQKE</sequence>
<feature type="transmembrane region" description="Helical" evidence="9">
    <location>
        <begin position="167"/>
        <end position="186"/>
    </location>
</feature>
<feature type="transmembrane region" description="Helical" evidence="9">
    <location>
        <begin position="423"/>
        <end position="441"/>
    </location>
</feature>
<accession>A0ABR4FL50</accession>
<dbReference type="PANTHER" id="PTHR48022:SF64">
    <property type="entry name" value="MAJOR FACILITATOR SUPERFAMILY (MFS) PROFILE DOMAIN-CONTAINING PROTEIN"/>
    <property type="match status" value="1"/>
</dbReference>
<dbReference type="SUPFAM" id="SSF103473">
    <property type="entry name" value="MFS general substrate transporter"/>
    <property type="match status" value="1"/>
</dbReference>
<feature type="transmembrane region" description="Helical" evidence="9">
    <location>
        <begin position="35"/>
        <end position="57"/>
    </location>
</feature>
<name>A0ABR4FL50_9EURO</name>
<dbReference type="PANTHER" id="PTHR48022">
    <property type="entry name" value="PLASTIDIC GLUCOSE TRANSPORTER 4"/>
    <property type="match status" value="1"/>
</dbReference>
<keyword evidence="5 9" id="KW-1133">Transmembrane helix</keyword>